<evidence type="ECO:0000256" key="1">
    <source>
        <dbReference type="SAM" id="Phobius"/>
    </source>
</evidence>
<keyword evidence="1" id="KW-0812">Transmembrane</keyword>
<evidence type="ECO:0000313" key="3">
    <source>
        <dbReference type="EMBL" id="MBB2958723.1"/>
    </source>
</evidence>
<feature type="domain" description="Zinc-ribbon" evidence="2">
    <location>
        <begin position="9"/>
        <end position="29"/>
    </location>
</feature>
<dbReference type="Pfam" id="PF13240">
    <property type="entry name" value="Zn_Ribbon_1"/>
    <property type="match status" value="1"/>
</dbReference>
<accession>A0A7W4UQX1</accession>
<reference evidence="3 4" key="1">
    <citation type="submission" date="2020-08" db="EMBL/GenBank/DDBJ databases">
        <title>Sequencing the genomes of 1000 actinobacteria strains.</title>
        <authorList>
            <person name="Klenk H.-P."/>
        </authorList>
    </citation>
    <scope>NUCLEOTIDE SEQUENCE [LARGE SCALE GENOMIC DNA]</scope>
    <source>
        <strain evidence="3 4">DSM 20419</strain>
    </source>
</reference>
<protein>
    <recommendedName>
        <fullName evidence="2">Zinc-ribbon domain-containing protein</fullName>
    </recommendedName>
</protein>
<comment type="caution">
    <text evidence="3">The sequence shown here is derived from an EMBL/GenBank/DDBJ whole genome shotgun (WGS) entry which is preliminary data.</text>
</comment>
<dbReference type="OrthoDB" id="5126336at2"/>
<sequence length="299" mass="29916">MSDHHGAACTECGNPLKDESLFCASCGARVQQTSAEGLHTTGPIIGAPQPPAHPAAPSLSPLPAGYVTPSSLPAAGQMPQAPAPAPARAGANTNRAVVIGVASALAAVLLVVAGIGVGAFFLNQNSEPSVAVAPAGQAQTTEAAAPAEAQSDLAPIAAPAIPTEAAPATQAPVVPQPAPQNQSVQSVTIRSESGNIVCRYHMVDNASPGVICQQTSVNYALPAAACKAGASGMVIGLTGKGTTYPCLAENIKGGETLRYDTPYTHAGVTCTISYTTGITCLNANEAGFRMEYDAGVSTF</sequence>
<name>A0A7W4UQX1_9MICO</name>
<dbReference type="RefSeq" id="WP_156479780.1">
    <property type="nucleotide sequence ID" value="NZ_CZJY01000070.1"/>
</dbReference>
<gene>
    <name evidence="3" type="ORF">FHX72_002869</name>
</gene>
<evidence type="ECO:0000313" key="4">
    <source>
        <dbReference type="Proteomes" id="UP000545286"/>
    </source>
</evidence>
<dbReference type="AlphaFoldDB" id="A0A7W4UQX1"/>
<keyword evidence="1" id="KW-1133">Transmembrane helix</keyword>
<feature type="transmembrane region" description="Helical" evidence="1">
    <location>
        <begin position="96"/>
        <end position="122"/>
    </location>
</feature>
<evidence type="ECO:0000259" key="2">
    <source>
        <dbReference type="Pfam" id="PF13240"/>
    </source>
</evidence>
<organism evidence="3 4">
    <name type="scientific">Pseudoclavibacter helvolus</name>
    <dbReference type="NCBI Taxonomy" id="255205"/>
    <lineage>
        <taxon>Bacteria</taxon>
        <taxon>Bacillati</taxon>
        <taxon>Actinomycetota</taxon>
        <taxon>Actinomycetes</taxon>
        <taxon>Micrococcales</taxon>
        <taxon>Microbacteriaceae</taxon>
        <taxon>Pseudoclavibacter</taxon>
    </lineage>
</organism>
<dbReference type="Proteomes" id="UP000545286">
    <property type="component" value="Unassembled WGS sequence"/>
</dbReference>
<dbReference type="EMBL" id="JACHWJ010000004">
    <property type="protein sequence ID" value="MBB2958723.1"/>
    <property type="molecule type" value="Genomic_DNA"/>
</dbReference>
<keyword evidence="1" id="KW-0472">Membrane</keyword>
<keyword evidence="4" id="KW-1185">Reference proteome</keyword>
<proteinExistence type="predicted"/>
<dbReference type="InterPro" id="IPR026870">
    <property type="entry name" value="Zinc_ribbon_dom"/>
</dbReference>